<protein>
    <recommendedName>
        <fullName evidence="3">Type VI secretion system tube protein Hcp</fullName>
    </recommendedName>
</protein>
<dbReference type="Proteomes" id="UP000037727">
    <property type="component" value="Unassembled WGS sequence"/>
</dbReference>
<gene>
    <name evidence="1" type="ORF">AM629_04530</name>
</gene>
<evidence type="ECO:0000313" key="1">
    <source>
        <dbReference type="EMBL" id="KOY63235.1"/>
    </source>
</evidence>
<reference evidence="1 2" key="1">
    <citation type="submission" date="2015-09" db="EMBL/GenBank/DDBJ databases">
        <title>Draft genome sequence and assembly of Photorhabdus sp. VMG, a bacterial symbiont associated with Heterorhabditis zealandica.</title>
        <authorList>
            <person name="Naidoo S."/>
            <person name="Featherston J."/>
            <person name="Mothupi B."/>
            <person name="Gray V.M."/>
        </authorList>
    </citation>
    <scope>NUCLEOTIDE SEQUENCE [LARGE SCALE GENOMIC DNA]</scope>
    <source>
        <strain evidence="1 2">VMG</strain>
    </source>
</reference>
<dbReference type="NCBIfam" id="TIGR03344">
    <property type="entry name" value="VI_effect_Hcp1"/>
    <property type="match status" value="1"/>
</dbReference>
<dbReference type="InterPro" id="IPR052947">
    <property type="entry name" value="T6SS_Hcp1_domain"/>
</dbReference>
<dbReference type="EMBL" id="LJCS01000007">
    <property type="protein sequence ID" value="KOY63235.1"/>
    <property type="molecule type" value="Genomic_DNA"/>
</dbReference>
<dbReference type="SUPFAM" id="SSF141452">
    <property type="entry name" value="Hcp1-like"/>
    <property type="match status" value="1"/>
</dbReference>
<sequence>MIVLTLLTFNSFAAELKKHNPYPNLTPEQVAEKVNSMGARKIEKEVDSSSPYLYKALTTGQTLKSAELKWYKINEHGQEKEYFNTFMENVKVVNIVPVMLDIKDASKEKFNHMEIVELRYEKITWKHNDGNIIHADSWNETI</sequence>
<proteinExistence type="predicted"/>
<dbReference type="PANTHER" id="PTHR34319">
    <property type="entry name" value="MAJOR EXPORTED PROTEIN"/>
    <property type="match status" value="1"/>
</dbReference>
<keyword evidence="2" id="KW-1185">Reference proteome</keyword>
<dbReference type="InterPro" id="IPR008514">
    <property type="entry name" value="T6SS_Hcp"/>
</dbReference>
<dbReference type="PANTHER" id="PTHR34319:SF6">
    <property type="entry name" value="MAJOR EXPORTED PROTEIN"/>
    <property type="match status" value="1"/>
</dbReference>
<name>A0ABR5KF77_9GAMM</name>
<dbReference type="Gene3D" id="2.30.110.20">
    <property type="entry name" value="Hcp1-like"/>
    <property type="match status" value="1"/>
</dbReference>
<accession>A0ABR5KF77</accession>
<evidence type="ECO:0000313" key="2">
    <source>
        <dbReference type="Proteomes" id="UP000037727"/>
    </source>
</evidence>
<comment type="caution">
    <text evidence="1">The sequence shown here is derived from an EMBL/GenBank/DDBJ whole genome shotgun (WGS) entry which is preliminary data.</text>
</comment>
<evidence type="ECO:0008006" key="3">
    <source>
        <dbReference type="Google" id="ProtNLM"/>
    </source>
</evidence>
<dbReference type="InterPro" id="IPR036624">
    <property type="entry name" value="Hcp1-lik_sf"/>
</dbReference>
<dbReference type="Pfam" id="PF05638">
    <property type="entry name" value="T6SS_HCP"/>
    <property type="match status" value="1"/>
</dbReference>
<organism evidence="1 2">
    <name type="scientific">Photorhabdus heterorhabditis</name>
    <dbReference type="NCBI Taxonomy" id="880156"/>
    <lineage>
        <taxon>Bacteria</taxon>
        <taxon>Pseudomonadati</taxon>
        <taxon>Pseudomonadota</taxon>
        <taxon>Gammaproteobacteria</taxon>
        <taxon>Enterobacterales</taxon>
        <taxon>Morganellaceae</taxon>
        <taxon>Photorhabdus</taxon>
    </lineage>
</organism>